<dbReference type="OrthoDB" id="8420080at2"/>
<dbReference type="AlphaFoldDB" id="A0A2S2DCM5"/>
<proteinExistence type="predicted"/>
<gene>
    <name evidence="1" type="ORF">DIR46_00510</name>
</gene>
<protein>
    <submittedName>
        <fullName evidence="1">Uncharacterized protein</fullName>
    </submittedName>
</protein>
<evidence type="ECO:0000313" key="1">
    <source>
        <dbReference type="EMBL" id="AWL03088.1"/>
    </source>
</evidence>
<reference evidence="1 2" key="1">
    <citation type="submission" date="2018-05" db="EMBL/GenBank/DDBJ databases">
        <title>Complete genome sequence of Massilia oculi sp. nov. CCUG 43427T (=DSM 26321T), the type strain of M. oculi, and comparison with genome sequences of other Massilia strains.</title>
        <authorList>
            <person name="Zhu B."/>
        </authorList>
    </citation>
    <scope>NUCLEOTIDE SEQUENCE [LARGE SCALE GENOMIC DNA]</scope>
    <source>
        <strain evidence="1 2">CCUG 43427</strain>
    </source>
</reference>
<name>A0A2S2DCM5_9BURK</name>
<organism evidence="1 2">
    <name type="scientific">Massilia oculi</name>
    <dbReference type="NCBI Taxonomy" id="945844"/>
    <lineage>
        <taxon>Bacteria</taxon>
        <taxon>Pseudomonadati</taxon>
        <taxon>Pseudomonadota</taxon>
        <taxon>Betaproteobacteria</taxon>
        <taxon>Burkholderiales</taxon>
        <taxon>Oxalobacteraceae</taxon>
        <taxon>Telluria group</taxon>
        <taxon>Massilia</taxon>
    </lineage>
</organism>
<dbReference type="Proteomes" id="UP000245820">
    <property type="component" value="Chromosome"/>
</dbReference>
<dbReference type="EMBL" id="CP029343">
    <property type="protein sequence ID" value="AWL03088.1"/>
    <property type="molecule type" value="Genomic_DNA"/>
</dbReference>
<accession>A0A2S2DCM5</accession>
<sequence>MTKAENNEPFADDAMVKILEQLLAEDADITARAVARLHPSLAAASSITRHPARMALLSKYREQQDMYRRWSGRVSRMSGTEQSVALAAKDARIAELEAAVQLLTASHVAMLRAVGELGGFSKWGKFYKDYSSVRDSLGALGALPNSTVRPLAPSPVPLGEGRTSIE</sequence>
<dbReference type="KEGG" id="mtim:DIR46_00510"/>
<evidence type="ECO:0000313" key="2">
    <source>
        <dbReference type="Proteomes" id="UP000245820"/>
    </source>
</evidence>
<keyword evidence="2" id="KW-1185">Reference proteome</keyword>